<evidence type="ECO:0000259" key="8">
    <source>
        <dbReference type="PROSITE" id="PS52029"/>
    </source>
</evidence>
<dbReference type="GO" id="GO:0016740">
    <property type="term" value="F:transferase activity"/>
    <property type="evidence" value="ECO:0007669"/>
    <property type="project" value="UniProtKB-KW"/>
</dbReference>
<comment type="pathway">
    <text evidence="1 7">Cell wall biogenesis; peptidoglycan biosynthesis.</text>
</comment>
<dbReference type="SUPFAM" id="SSF141523">
    <property type="entry name" value="L,D-transpeptidase catalytic domain-like"/>
    <property type="match status" value="1"/>
</dbReference>
<dbReference type="PROSITE" id="PS52029">
    <property type="entry name" value="LD_TPASE"/>
    <property type="match status" value="1"/>
</dbReference>
<keyword evidence="4 7" id="KW-0133">Cell shape</keyword>
<dbReference type="PANTHER" id="PTHR30582:SF2">
    <property type="entry name" value="L,D-TRANSPEPTIDASE YCIB-RELATED"/>
    <property type="match status" value="1"/>
</dbReference>
<evidence type="ECO:0000313" key="10">
    <source>
        <dbReference type="Proteomes" id="UP000555448"/>
    </source>
</evidence>
<dbReference type="AlphaFoldDB" id="A0A7W7KCG1"/>
<keyword evidence="6 7" id="KW-0961">Cell wall biogenesis/degradation</keyword>
<organism evidence="9 10">
    <name type="scientific">Novosphingobium chloroacetimidivorans</name>
    <dbReference type="NCBI Taxonomy" id="1428314"/>
    <lineage>
        <taxon>Bacteria</taxon>
        <taxon>Pseudomonadati</taxon>
        <taxon>Pseudomonadota</taxon>
        <taxon>Alphaproteobacteria</taxon>
        <taxon>Sphingomonadales</taxon>
        <taxon>Sphingomonadaceae</taxon>
        <taxon>Novosphingobium</taxon>
    </lineage>
</organism>
<keyword evidence="5 7" id="KW-0573">Peptidoglycan synthesis</keyword>
<dbReference type="GO" id="GO:0018104">
    <property type="term" value="P:peptidoglycan-protein cross-linking"/>
    <property type="evidence" value="ECO:0007669"/>
    <property type="project" value="TreeGrafter"/>
</dbReference>
<dbReference type="Pfam" id="PF03734">
    <property type="entry name" value="YkuD"/>
    <property type="match status" value="1"/>
</dbReference>
<dbReference type="EMBL" id="JACHLR010000012">
    <property type="protein sequence ID" value="MBB4859518.1"/>
    <property type="molecule type" value="Genomic_DNA"/>
</dbReference>
<evidence type="ECO:0000256" key="7">
    <source>
        <dbReference type="PROSITE-ProRule" id="PRU01373"/>
    </source>
</evidence>
<dbReference type="CDD" id="cd16913">
    <property type="entry name" value="YkuD_like"/>
    <property type="match status" value="1"/>
</dbReference>
<sequence length="218" mass="22970">MNGRILFGFALAGLIGIAAVLWLATSGLRGSEAVEASAKLTTPTPKAQAAAPRAVPAPAKPPVDQAFVIKRILPIKGAIKYGEWHWDEAGVPAGPIVMTVDLDARVLSIFRGGYEIGAAAVLLGTEDKPTPLGVFPITEKDRSHVSNLYDAPMPYMMRLTNDGITLHGSKVEWGYASHGCVGMPEPFAAKVFAASKIGDRVFITRGKTVGMGDSLVSS</sequence>
<evidence type="ECO:0000256" key="2">
    <source>
        <dbReference type="ARBA" id="ARBA00005992"/>
    </source>
</evidence>
<comment type="caution">
    <text evidence="9">The sequence shown here is derived from an EMBL/GenBank/DDBJ whole genome shotgun (WGS) entry which is preliminary data.</text>
</comment>
<dbReference type="Gene3D" id="2.40.440.10">
    <property type="entry name" value="L,D-transpeptidase catalytic domain-like"/>
    <property type="match status" value="1"/>
</dbReference>
<evidence type="ECO:0000313" key="9">
    <source>
        <dbReference type="EMBL" id="MBB4859518.1"/>
    </source>
</evidence>
<protein>
    <submittedName>
        <fullName evidence="9">Lipoprotein-anchoring transpeptidase ErfK/SrfK</fullName>
    </submittedName>
</protein>
<keyword evidence="9" id="KW-0449">Lipoprotein</keyword>
<evidence type="ECO:0000256" key="4">
    <source>
        <dbReference type="ARBA" id="ARBA00022960"/>
    </source>
</evidence>
<feature type="domain" description="L,D-TPase catalytic" evidence="8">
    <location>
        <begin position="96"/>
        <end position="204"/>
    </location>
</feature>
<dbReference type="GO" id="GO:0071555">
    <property type="term" value="P:cell wall organization"/>
    <property type="evidence" value="ECO:0007669"/>
    <property type="project" value="UniProtKB-UniRule"/>
</dbReference>
<dbReference type="PANTHER" id="PTHR30582">
    <property type="entry name" value="L,D-TRANSPEPTIDASE"/>
    <property type="match status" value="1"/>
</dbReference>
<feature type="active site" description="Nucleophile" evidence="7">
    <location>
        <position position="180"/>
    </location>
</feature>
<dbReference type="GO" id="GO:0008360">
    <property type="term" value="P:regulation of cell shape"/>
    <property type="evidence" value="ECO:0007669"/>
    <property type="project" value="UniProtKB-UniRule"/>
</dbReference>
<keyword evidence="10" id="KW-1185">Reference proteome</keyword>
<comment type="similarity">
    <text evidence="2">Belongs to the YkuD family.</text>
</comment>
<dbReference type="GO" id="GO:0005576">
    <property type="term" value="C:extracellular region"/>
    <property type="evidence" value="ECO:0007669"/>
    <property type="project" value="TreeGrafter"/>
</dbReference>
<accession>A0A7W7KCG1</accession>
<reference evidence="9 10" key="1">
    <citation type="submission" date="2020-08" db="EMBL/GenBank/DDBJ databases">
        <title>Functional genomics of gut bacteria from endangered species of beetles.</title>
        <authorList>
            <person name="Carlos-Shanley C."/>
        </authorList>
    </citation>
    <scope>NUCLEOTIDE SEQUENCE [LARGE SCALE GENOMIC DNA]</scope>
    <source>
        <strain evidence="9 10">S00245</strain>
    </source>
</reference>
<proteinExistence type="inferred from homology"/>
<dbReference type="GO" id="GO:0071972">
    <property type="term" value="F:peptidoglycan L,D-transpeptidase activity"/>
    <property type="evidence" value="ECO:0007669"/>
    <property type="project" value="TreeGrafter"/>
</dbReference>
<dbReference type="UniPathway" id="UPA00219"/>
<dbReference type="InterPro" id="IPR050979">
    <property type="entry name" value="LD-transpeptidase"/>
</dbReference>
<name>A0A7W7KCG1_9SPHN</name>
<dbReference type="Proteomes" id="UP000555448">
    <property type="component" value="Unassembled WGS sequence"/>
</dbReference>
<dbReference type="InterPro" id="IPR005490">
    <property type="entry name" value="LD_TPept_cat_dom"/>
</dbReference>
<dbReference type="InterPro" id="IPR038063">
    <property type="entry name" value="Transpep_catalytic_dom"/>
</dbReference>
<keyword evidence="3" id="KW-0808">Transferase</keyword>
<feature type="active site" description="Proton donor/acceptor" evidence="7">
    <location>
        <position position="167"/>
    </location>
</feature>
<evidence type="ECO:0000256" key="1">
    <source>
        <dbReference type="ARBA" id="ARBA00004752"/>
    </source>
</evidence>
<evidence type="ECO:0000256" key="3">
    <source>
        <dbReference type="ARBA" id="ARBA00022679"/>
    </source>
</evidence>
<evidence type="ECO:0000256" key="6">
    <source>
        <dbReference type="ARBA" id="ARBA00023316"/>
    </source>
</evidence>
<gene>
    <name evidence="9" type="ORF">HNO88_002847</name>
</gene>
<evidence type="ECO:0000256" key="5">
    <source>
        <dbReference type="ARBA" id="ARBA00022984"/>
    </source>
</evidence>
<dbReference type="RefSeq" id="WP_312857078.1">
    <property type="nucleotide sequence ID" value="NZ_JACHLR010000012.1"/>
</dbReference>